<accession>A0ABQ5U6A8</accession>
<keyword evidence="6" id="KW-0464">Manganese</keyword>
<dbReference type="SUPFAM" id="SSF55811">
    <property type="entry name" value="Nudix"/>
    <property type="match status" value="1"/>
</dbReference>
<comment type="cofactor">
    <cofactor evidence="1">
        <name>Mn(2+)</name>
        <dbReference type="ChEBI" id="CHEBI:29035"/>
    </cofactor>
</comment>
<reference evidence="8" key="1">
    <citation type="journal article" date="2014" name="Int. J. Syst. Evol. Microbiol.">
        <title>Complete genome of a new Firmicutes species belonging to the dominant human colonic microbiota ('Ruminococcus bicirculans') reveals two chromosomes and a selective capacity to utilize plant glucans.</title>
        <authorList>
            <consortium name="NISC Comparative Sequencing Program"/>
            <person name="Wegmann U."/>
            <person name="Louis P."/>
            <person name="Goesmann A."/>
            <person name="Henrissat B."/>
            <person name="Duncan S.H."/>
            <person name="Flint H.J."/>
        </authorList>
    </citation>
    <scope>NUCLEOTIDE SEQUENCE</scope>
    <source>
        <strain evidence="8">NBRC 103408</strain>
    </source>
</reference>
<protein>
    <submittedName>
        <fullName evidence="8">Hydrolase</fullName>
    </submittedName>
</protein>
<evidence type="ECO:0000256" key="6">
    <source>
        <dbReference type="ARBA" id="ARBA00023211"/>
    </source>
</evidence>
<keyword evidence="4 8" id="KW-0378">Hydrolase</keyword>
<evidence type="ECO:0000313" key="9">
    <source>
        <dbReference type="Proteomes" id="UP001161409"/>
    </source>
</evidence>
<dbReference type="InterPro" id="IPR015797">
    <property type="entry name" value="NUDIX_hydrolase-like_dom_sf"/>
</dbReference>
<evidence type="ECO:0000256" key="3">
    <source>
        <dbReference type="ARBA" id="ARBA00022723"/>
    </source>
</evidence>
<sequence>MNSFSPTTPARPRDAASLLIYERNGDNVSVLMGKRAKGHRFLPDVYVFPGGRVDPEDLTTGCLSPLRTPVSNQLSTPGDMAHGLGVAAVRETFEETGLVIGKCEDNILQPDLSNLDYIVRAITPAGNPIRFNTRFLTVDAAHITGDLGGSGELIDLRWFPLDEALAMPLVDVTEFVLEELVSILSNKVSLSDPVQLYTYRNGVPSVRREK</sequence>
<dbReference type="InterPro" id="IPR000086">
    <property type="entry name" value="NUDIX_hydrolase_dom"/>
</dbReference>
<evidence type="ECO:0000256" key="2">
    <source>
        <dbReference type="ARBA" id="ARBA00001946"/>
    </source>
</evidence>
<comment type="cofactor">
    <cofactor evidence="2">
        <name>Mg(2+)</name>
        <dbReference type="ChEBI" id="CHEBI:18420"/>
    </cofactor>
</comment>
<keyword evidence="3" id="KW-0479">Metal-binding</keyword>
<keyword evidence="9" id="KW-1185">Reference proteome</keyword>
<comment type="caution">
    <text evidence="8">The sequence shown here is derived from an EMBL/GenBank/DDBJ whole genome shotgun (WGS) entry which is preliminary data.</text>
</comment>
<name>A0ABQ5U6A8_9PROT</name>
<dbReference type="PANTHER" id="PTHR12318:SF0">
    <property type="entry name" value="ACYL-COENZYME A DIPHOSPHATASE NUDT19"/>
    <property type="match status" value="1"/>
</dbReference>
<proteinExistence type="predicted"/>
<dbReference type="RefSeq" id="WP_169561724.1">
    <property type="nucleotide sequence ID" value="NZ_BSNF01000008.1"/>
</dbReference>
<evidence type="ECO:0000256" key="4">
    <source>
        <dbReference type="ARBA" id="ARBA00022801"/>
    </source>
</evidence>
<dbReference type="Proteomes" id="UP001161409">
    <property type="component" value="Unassembled WGS sequence"/>
</dbReference>
<evidence type="ECO:0000256" key="1">
    <source>
        <dbReference type="ARBA" id="ARBA00001936"/>
    </source>
</evidence>
<dbReference type="PROSITE" id="PS51462">
    <property type="entry name" value="NUDIX"/>
    <property type="match status" value="1"/>
</dbReference>
<dbReference type="PANTHER" id="PTHR12318">
    <property type="entry name" value="TESTOSTERONE-REGULATED PROTEIN RP2"/>
    <property type="match status" value="1"/>
</dbReference>
<dbReference type="Gene3D" id="3.90.79.10">
    <property type="entry name" value="Nucleoside Triphosphate Pyrophosphohydrolase"/>
    <property type="match status" value="2"/>
</dbReference>
<dbReference type="InterPro" id="IPR039121">
    <property type="entry name" value="NUDT19"/>
</dbReference>
<gene>
    <name evidence="8" type="ORF">GCM10007924_28900</name>
</gene>
<evidence type="ECO:0000313" key="8">
    <source>
        <dbReference type="EMBL" id="GLQ07669.1"/>
    </source>
</evidence>
<keyword evidence="5" id="KW-0460">Magnesium</keyword>
<dbReference type="GO" id="GO:0016787">
    <property type="term" value="F:hydrolase activity"/>
    <property type="evidence" value="ECO:0007669"/>
    <property type="project" value="UniProtKB-KW"/>
</dbReference>
<feature type="domain" description="Nudix hydrolase" evidence="7">
    <location>
        <begin position="11"/>
        <end position="182"/>
    </location>
</feature>
<dbReference type="CDD" id="cd18870">
    <property type="entry name" value="NUDIX_AcylCoAdiphos_Nudt19"/>
    <property type="match status" value="1"/>
</dbReference>
<dbReference type="EMBL" id="BSNF01000008">
    <property type="protein sequence ID" value="GLQ07669.1"/>
    <property type="molecule type" value="Genomic_DNA"/>
</dbReference>
<organism evidence="8 9">
    <name type="scientific">Sneathiella chinensis</name>
    <dbReference type="NCBI Taxonomy" id="349750"/>
    <lineage>
        <taxon>Bacteria</taxon>
        <taxon>Pseudomonadati</taxon>
        <taxon>Pseudomonadota</taxon>
        <taxon>Alphaproteobacteria</taxon>
        <taxon>Sneathiellales</taxon>
        <taxon>Sneathiellaceae</taxon>
        <taxon>Sneathiella</taxon>
    </lineage>
</organism>
<reference evidence="8" key="2">
    <citation type="submission" date="2023-01" db="EMBL/GenBank/DDBJ databases">
        <title>Draft genome sequence of Sneathiella chinensis strain NBRC 103408.</title>
        <authorList>
            <person name="Sun Q."/>
            <person name="Mori K."/>
        </authorList>
    </citation>
    <scope>NUCLEOTIDE SEQUENCE</scope>
    <source>
        <strain evidence="8">NBRC 103408</strain>
    </source>
</reference>
<evidence type="ECO:0000259" key="7">
    <source>
        <dbReference type="PROSITE" id="PS51462"/>
    </source>
</evidence>
<evidence type="ECO:0000256" key="5">
    <source>
        <dbReference type="ARBA" id="ARBA00022842"/>
    </source>
</evidence>